<dbReference type="PANTHER" id="PTHR22942">
    <property type="entry name" value="RECA/RAD51/RADA DNA STRAND-PAIRING FAMILY MEMBER"/>
    <property type="match status" value="1"/>
</dbReference>
<dbReference type="GO" id="GO:0003697">
    <property type="term" value="F:single-stranded DNA binding"/>
    <property type="evidence" value="ECO:0007669"/>
    <property type="project" value="TreeGrafter"/>
</dbReference>
<reference evidence="4" key="3">
    <citation type="submission" date="2025-09" db="UniProtKB">
        <authorList>
            <consortium name="Ensembl"/>
        </authorList>
    </citation>
    <scope>IDENTIFICATION</scope>
</reference>
<feature type="region of interest" description="Disordered" evidence="3">
    <location>
        <begin position="67"/>
        <end position="86"/>
    </location>
</feature>
<dbReference type="GO" id="GO:0000150">
    <property type="term" value="F:DNA strand exchange activity"/>
    <property type="evidence" value="ECO:0007669"/>
    <property type="project" value="TreeGrafter"/>
</dbReference>
<proteinExistence type="predicted"/>
<evidence type="ECO:0000256" key="1">
    <source>
        <dbReference type="ARBA" id="ARBA00022741"/>
    </source>
</evidence>
<reference evidence="4" key="2">
    <citation type="submission" date="2025-08" db="UniProtKB">
        <authorList>
            <consortium name="Ensembl"/>
        </authorList>
    </citation>
    <scope>IDENTIFICATION</scope>
</reference>
<dbReference type="GO" id="GO:0006312">
    <property type="term" value="P:mitotic recombination"/>
    <property type="evidence" value="ECO:0007669"/>
    <property type="project" value="TreeGrafter"/>
</dbReference>
<keyword evidence="2" id="KW-0067">ATP-binding</keyword>
<dbReference type="Gene3D" id="3.40.50.300">
    <property type="entry name" value="P-loop containing nucleotide triphosphate hydrolases"/>
    <property type="match status" value="1"/>
</dbReference>
<dbReference type="InterPro" id="IPR013632">
    <property type="entry name" value="Rad51_C"/>
</dbReference>
<sequence length="409" mass="44662">MAVRYVAHLSFQRWRHHAHARWVGMKMAARRTPNHLFGCLNVTPTPTWAQRSQRDFPRRFAVWGHGGWGQRRRGRAGAARGAAGSGGDASVAVAPHVIKAPGATQCRVGLFAGRPAPLPAFPPARGNAGKHKTIEELQSPELPGPSPCPKGGFCPEPGAPSRTQLLFSRSTAPPGPFFLFCLPFFPWLSCRNASAAIWSQVMNTGMSSGVQFSTNFKRQQCGINASDGKRLEEAGFHMVKAMAYAPEKELLNIKVISETKADKIPVRVFWSFNPGYSTGLFLLAESVVVNLEGLQRAVKADAAELVPMGFTTTTEFHQRQSEIIQIPRGSKELDKLLQGGIETGSLTGLFGEFRTGKTQPCHCLAVTGQVGGSPHYNPIFRPHSRGIFANLGTFFDYLSVYYCLEVTIL</sequence>
<dbReference type="InterPro" id="IPR020588">
    <property type="entry name" value="RecA_ATP-bd"/>
</dbReference>
<evidence type="ECO:0000313" key="5">
    <source>
        <dbReference type="Proteomes" id="UP000694553"/>
    </source>
</evidence>
<dbReference type="InterPro" id="IPR010995">
    <property type="entry name" value="DNA_repair_Rad51/TF_NusA_a-hlx"/>
</dbReference>
<dbReference type="Pfam" id="PF08423">
    <property type="entry name" value="Rad51"/>
    <property type="match status" value="1"/>
</dbReference>
<protein>
    <submittedName>
        <fullName evidence="4">Uncharacterized protein</fullName>
    </submittedName>
</protein>
<dbReference type="GO" id="GO:0000794">
    <property type="term" value="C:condensed nuclear chromosome"/>
    <property type="evidence" value="ECO:0007669"/>
    <property type="project" value="TreeGrafter"/>
</dbReference>
<dbReference type="GO" id="GO:0000730">
    <property type="term" value="P:DNA recombinase assembly"/>
    <property type="evidence" value="ECO:0007669"/>
    <property type="project" value="TreeGrafter"/>
</dbReference>
<dbReference type="GO" id="GO:0005524">
    <property type="term" value="F:ATP binding"/>
    <property type="evidence" value="ECO:0007669"/>
    <property type="project" value="UniProtKB-KW"/>
</dbReference>
<keyword evidence="5" id="KW-1185">Reference proteome</keyword>
<dbReference type="GO" id="GO:0042148">
    <property type="term" value="P:DNA strand invasion"/>
    <property type="evidence" value="ECO:0007669"/>
    <property type="project" value="TreeGrafter"/>
</dbReference>
<dbReference type="Ensembl" id="ENSCMUT00000031696.1">
    <property type="protein sequence ID" value="ENSCMUP00000029362.1"/>
    <property type="gene ID" value="ENSCMUG00000010976.2"/>
</dbReference>
<name>A0A8U7M599_CORMO</name>
<dbReference type="Proteomes" id="UP000694553">
    <property type="component" value="Unassembled WGS sequence"/>
</dbReference>
<dbReference type="GO" id="GO:0070192">
    <property type="term" value="P:chromosome organization involved in meiotic cell cycle"/>
    <property type="evidence" value="ECO:0007669"/>
    <property type="project" value="TreeGrafter"/>
</dbReference>
<organism evidence="4 5">
    <name type="scientific">Corvus moneduloides</name>
    <name type="common">New Caledonian crow</name>
    <dbReference type="NCBI Taxonomy" id="1196302"/>
    <lineage>
        <taxon>Eukaryota</taxon>
        <taxon>Metazoa</taxon>
        <taxon>Chordata</taxon>
        <taxon>Craniata</taxon>
        <taxon>Vertebrata</taxon>
        <taxon>Euteleostomi</taxon>
        <taxon>Archelosauria</taxon>
        <taxon>Archosauria</taxon>
        <taxon>Dinosauria</taxon>
        <taxon>Saurischia</taxon>
        <taxon>Theropoda</taxon>
        <taxon>Coelurosauria</taxon>
        <taxon>Aves</taxon>
        <taxon>Neognathae</taxon>
        <taxon>Neoaves</taxon>
        <taxon>Telluraves</taxon>
        <taxon>Australaves</taxon>
        <taxon>Passeriformes</taxon>
        <taxon>Corvoidea</taxon>
        <taxon>Corvidae</taxon>
        <taxon>Corvus</taxon>
    </lineage>
</organism>
<dbReference type="Gene3D" id="1.10.150.20">
    <property type="entry name" value="5' to 3' exonuclease, C-terminal subdomain"/>
    <property type="match status" value="1"/>
</dbReference>
<dbReference type="GO" id="GO:0140664">
    <property type="term" value="F:ATP-dependent DNA damage sensor activity"/>
    <property type="evidence" value="ECO:0007669"/>
    <property type="project" value="InterPro"/>
</dbReference>
<dbReference type="GO" id="GO:0003690">
    <property type="term" value="F:double-stranded DNA binding"/>
    <property type="evidence" value="ECO:0007669"/>
    <property type="project" value="TreeGrafter"/>
</dbReference>
<dbReference type="SUPFAM" id="SSF47794">
    <property type="entry name" value="Rad51 N-terminal domain-like"/>
    <property type="match status" value="1"/>
</dbReference>
<keyword evidence="1" id="KW-0547">Nucleotide-binding</keyword>
<dbReference type="InterPro" id="IPR027417">
    <property type="entry name" value="P-loop_NTPase"/>
</dbReference>
<evidence type="ECO:0000256" key="3">
    <source>
        <dbReference type="SAM" id="MobiDB-lite"/>
    </source>
</evidence>
<dbReference type="GO" id="GO:0007131">
    <property type="term" value="P:reciprocal meiotic recombination"/>
    <property type="evidence" value="ECO:0007669"/>
    <property type="project" value="TreeGrafter"/>
</dbReference>
<accession>A0A8U7M599</accession>
<dbReference type="PANTHER" id="PTHR22942:SF39">
    <property type="entry name" value="DNA REPAIR PROTEIN RAD51 HOMOLOG 1"/>
    <property type="match status" value="1"/>
</dbReference>
<evidence type="ECO:0000313" key="4">
    <source>
        <dbReference type="Ensembl" id="ENSCMUP00000029362.1"/>
    </source>
</evidence>
<reference evidence="5" key="1">
    <citation type="submission" date="2019-10" db="EMBL/GenBank/DDBJ databases">
        <title>Corvus moneduloides (New Caledonian crow) genome, bCorMon1, primary haplotype.</title>
        <authorList>
            <person name="Rutz C."/>
            <person name="Fungtammasan C."/>
            <person name="Mountcastle J."/>
            <person name="Formenti G."/>
            <person name="Chow W."/>
            <person name="Howe K."/>
            <person name="Steele M.P."/>
            <person name="Fernandes J."/>
            <person name="Gilbert M.T.P."/>
            <person name="Fedrigo O."/>
            <person name="Jarvis E.D."/>
            <person name="Gemmell N."/>
        </authorList>
    </citation>
    <scope>NUCLEOTIDE SEQUENCE [LARGE SCALE GENOMIC DNA]</scope>
</reference>
<dbReference type="PROSITE" id="PS50162">
    <property type="entry name" value="RECA_2"/>
    <property type="match status" value="1"/>
</dbReference>
<dbReference type="AlphaFoldDB" id="A0A8U7M599"/>
<dbReference type="SUPFAM" id="SSF52540">
    <property type="entry name" value="P-loop containing nucleoside triphosphate hydrolases"/>
    <property type="match status" value="1"/>
</dbReference>
<evidence type="ECO:0000256" key="2">
    <source>
        <dbReference type="ARBA" id="ARBA00022840"/>
    </source>
</evidence>